<evidence type="ECO:0000313" key="2">
    <source>
        <dbReference type="Proteomes" id="UP000620366"/>
    </source>
</evidence>
<reference evidence="1" key="1">
    <citation type="submission" date="2020-08" db="EMBL/GenBank/DDBJ databases">
        <title>Genome public.</title>
        <authorList>
            <person name="Liu C."/>
            <person name="Sun Q."/>
        </authorList>
    </citation>
    <scope>NUCLEOTIDE SEQUENCE</scope>
    <source>
        <strain evidence="1">BX7</strain>
    </source>
</reference>
<dbReference type="RefSeq" id="WP_249301720.1">
    <property type="nucleotide sequence ID" value="NZ_JACRSP010000006.1"/>
</dbReference>
<sequence>MRRLLVEHVELKDEFGAEVRACLRDLETQSVYCVDLVEMLELNTSPRLYGHEGEIIDSEFYIQWADLCKPFETSKGMEYVQKWESPYIEARGKVLERAAENVLICEIKGLADRIIVDDLTGNANVGETIYLNGSLSIDYYENNTVKNWMIPYDPELG</sequence>
<keyword evidence="2" id="KW-1185">Reference proteome</keyword>
<protein>
    <submittedName>
        <fullName evidence="1">Uncharacterized protein</fullName>
    </submittedName>
</protein>
<dbReference type="AlphaFoldDB" id="A0A926DFK1"/>
<comment type="caution">
    <text evidence="1">The sequence shown here is derived from an EMBL/GenBank/DDBJ whole genome shotgun (WGS) entry which is preliminary data.</text>
</comment>
<dbReference type="Proteomes" id="UP000620366">
    <property type="component" value="Unassembled WGS sequence"/>
</dbReference>
<evidence type="ECO:0000313" key="1">
    <source>
        <dbReference type="EMBL" id="MBC8537238.1"/>
    </source>
</evidence>
<gene>
    <name evidence="1" type="ORF">H8695_11120</name>
</gene>
<dbReference type="EMBL" id="JACRSP010000006">
    <property type="protein sequence ID" value="MBC8537238.1"/>
    <property type="molecule type" value="Genomic_DNA"/>
</dbReference>
<name>A0A926DFK1_9FIRM</name>
<proteinExistence type="predicted"/>
<accession>A0A926DFK1</accession>
<organism evidence="1 2">
    <name type="scientific">Feifania hominis</name>
    <dbReference type="NCBI Taxonomy" id="2763660"/>
    <lineage>
        <taxon>Bacteria</taxon>
        <taxon>Bacillati</taxon>
        <taxon>Bacillota</taxon>
        <taxon>Clostridia</taxon>
        <taxon>Eubacteriales</taxon>
        <taxon>Feifaniaceae</taxon>
        <taxon>Feifania</taxon>
    </lineage>
</organism>